<dbReference type="InterPro" id="IPR011990">
    <property type="entry name" value="TPR-like_helical_dom_sf"/>
</dbReference>
<dbReference type="PROSITE" id="PS50293">
    <property type="entry name" value="TPR_REGION"/>
    <property type="match status" value="1"/>
</dbReference>
<evidence type="ECO:0000256" key="1">
    <source>
        <dbReference type="PROSITE-ProRule" id="PRU00339"/>
    </source>
</evidence>
<reference evidence="4" key="1">
    <citation type="submission" date="2017-06" db="EMBL/GenBank/DDBJ databases">
        <authorList>
            <person name="Varghese N."/>
            <person name="Submissions S."/>
        </authorList>
    </citation>
    <scope>NUCLEOTIDE SEQUENCE [LARGE SCALE GENOMIC DNA]</scope>
    <source>
        <strain evidence="4">DSM 11116</strain>
    </source>
</reference>
<evidence type="ECO:0000259" key="2">
    <source>
        <dbReference type="Pfam" id="PF00144"/>
    </source>
</evidence>
<dbReference type="EMBL" id="FYEW01000001">
    <property type="protein sequence ID" value="SNC68309.1"/>
    <property type="molecule type" value="Genomic_DNA"/>
</dbReference>
<dbReference type="Pfam" id="PF00144">
    <property type="entry name" value="Beta-lactamase"/>
    <property type="match status" value="1"/>
</dbReference>
<dbReference type="PANTHER" id="PTHR43283">
    <property type="entry name" value="BETA-LACTAMASE-RELATED"/>
    <property type="match status" value="1"/>
</dbReference>
<dbReference type="PROSITE" id="PS50005">
    <property type="entry name" value="TPR"/>
    <property type="match status" value="1"/>
</dbReference>
<name>A0A212TQL0_9BACT</name>
<dbReference type="InterPro" id="IPR001466">
    <property type="entry name" value="Beta-lactam-related"/>
</dbReference>
<keyword evidence="4" id="KW-1185">Reference proteome</keyword>
<proteinExistence type="predicted"/>
<protein>
    <submittedName>
        <fullName evidence="3">CubicO group peptidase, beta-lactamase class C family</fullName>
    </submittedName>
</protein>
<dbReference type="SUPFAM" id="SSF56601">
    <property type="entry name" value="beta-lactamase/transpeptidase-like"/>
    <property type="match status" value="1"/>
</dbReference>
<sequence>MVFAHLAGISLSRRLISTRTSYFSPMKTLPITTWLSRVATLLLLLIWCYQAHAQTPADTLDAFLLARMRQQRIPGLQLAVVQRGKIVKLGQYGVANLQDSIPVTAQTRFTINSITKAFTGVAVMQLVEAGRLDLAAPTSRYMSGLPAAWQPVSVRQLLTHTSGLPEVMSEDELLTEENASAIWAKVQTKPMDFQPGEKFAYNQTNYVLLGQIIDKLSGQPFAQFIQERQLNVVGMPRTVFGDAHDVVPHTARGYTFYHMVDGEMGRSKQLRNVFEMFPPFTRTAAGLNSTAEELARWVLALQQGKLLKASSLPALWTPGVLNNGTQRGFSGFLNGYALGWPTISRAEHPAVAPVGGGRNALFVYPKDELAIIVLTNLQGANPDNFVDEIAAHYLPDMRATAGFGLPPTIRALHQELRKRGFSHANALVKQEKKKNPQYQLPEDEVNAWGYRLLSQAKPKDALEVFKLNVGLYPESANAYDSLAETYAELGNKELATKNYQRSLALNPKNTSAAAYLENLK</sequence>
<evidence type="ECO:0000313" key="3">
    <source>
        <dbReference type="EMBL" id="SNC68309.1"/>
    </source>
</evidence>
<organism evidence="3 4">
    <name type="scientific">Hymenobacter gelipurpurascens</name>
    <dbReference type="NCBI Taxonomy" id="89968"/>
    <lineage>
        <taxon>Bacteria</taxon>
        <taxon>Pseudomonadati</taxon>
        <taxon>Bacteroidota</taxon>
        <taxon>Cytophagia</taxon>
        <taxon>Cytophagales</taxon>
        <taxon>Hymenobacteraceae</taxon>
        <taxon>Hymenobacter</taxon>
    </lineage>
</organism>
<keyword evidence="1" id="KW-0802">TPR repeat</keyword>
<dbReference type="SUPFAM" id="SSF48452">
    <property type="entry name" value="TPR-like"/>
    <property type="match status" value="1"/>
</dbReference>
<gene>
    <name evidence="3" type="ORF">SAMN06265337_2250</name>
</gene>
<dbReference type="InterPro" id="IPR019734">
    <property type="entry name" value="TPR_rpt"/>
</dbReference>
<feature type="repeat" description="TPR" evidence="1">
    <location>
        <begin position="476"/>
        <end position="509"/>
    </location>
</feature>
<dbReference type="Proteomes" id="UP000198131">
    <property type="component" value="Unassembled WGS sequence"/>
</dbReference>
<evidence type="ECO:0000313" key="4">
    <source>
        <dbReference type="Proteomes" id="UP000198131"/>
    </source>
</evidence>
<dbReference type="AlphaFoldDB" id="A0A212TQL0"/>
<dbReference type="SMART" id="SM00028">
    <property type="entry name" value="TPR"/>
    <property type="match status" value="1"/>
</dbReference>
<accession>A0A212TQL0</accession>
<feature type="domain" description="Beta-lactamase-related" evidence="2">
    <location>
        <begin position="61"/>
        <end position="390"/>
    </location>
</feature>
<dbReference type="Gene3D" id="1.25.40.10">
    <property type="entry name" value="Tetratricopeptide repeat domain"/>
    <property type="match status" value="1"/>
</dbReference>
<dbReference type="Gene3D" id="3.40.710.10">
    <property type="entry name" value="DD-peptidase/beta-lactamase superfamily"/>
    <property type="match status" value="1"/>
</dbReference>
<dbReference type="InterPro" id="IPR012338">
    <property type="entry name" value="Beta-lactam/transpept-like"/>
</dbReference>
<dbReference type="InterPro" id="IPR050789">
    <property type="entry name" value="Diverse_Enzym_Activities"/>
</dbReference>
<dbReference type="PANTHER" id="PTHR43283:SF18">
    <property type="match status" value="1"/>
</dbReference>